<keyword evidence="6" id="KW-1185">Reference proteome</keyword>
<dbReference type="Pfam" id="PF00891">
    <property type="entry name" value="Methyltransf_2"/>
    <property type="match status" value="1"/>
</dbReference>
<evidence type="ECO:0000256" key="2">
    <source>
        <dbReference type="ARBA" id="ARBA00022679"/>
    </source>
</evidence>
<dbReference type="Gene3D" id="3.40.50.150">
    <property type="entry name" value="Vaccinia Virus protein VP39"/>
    <property type="match status" value="1"/>
</dbReference>
<feature type="domain" description="O-methyltransferase C-terminal" evidence="4">
    <location>
        <begin position="40"/>
        <end position="185"/>
    </location>
</feature>
<dbReference type="PROSITE" id="PS51683">
    <property type="entry name" value="SAM_OMT_II"/>
    <property type="match status" value="1"/>
</dbReference>
<reference evidence="5 6" key="2">
    <citation type="journal article" date="2012" name="PLoS Pathog.">
        <title>Diverse lifestyles and strategies of plant pathogenesis encoded in the genomes of eighteen Dothideomycetes fungi.</title>
        <authorList>
            <person name="Ohm R.A."/>
            <person name="Feau N."/>
            <person name="Henrissat B."/>
            <person name="Schoch C.L."/>
            <person name="Horwitz B.A."/>
            <person name="Barry K.W."/>
            <person name="Condon B.J."/>
            <person name="Copeland A.C."/>
            <person name="Dhillon B."/>
            <person name="Glaser F."/>
            <person name="Hesse C.N."/>
            <person name="Kosti I."/>
            <person name="LaButti K."/>
            <person name="Lindquist E.A."/>
            <person name="Lucas S."/>
            <person name="Salamov A.A."/>
            <person name="Bradshaw R.E."/>
            <person name="Ciuffetti L."/>
            <person name="Hamelin R.C."/>
            <person name="Kema G.H.J."/>
            <person name="Lawrence C."/>
            <person name="Scott J.A."/>
            <person name="Spatafora J.W."/>
            <person name="Turgeon B.G."/>
            <person name="de Wit P.J.G.M."/>
            <person name="Zhong S."/>
            <person name="Goodwin S.B."/>
            <person name="Grigoriev I.V."/>
        </authorList>
    </citation>
    <scope>NUCLEOTIDE SEQUENCE [LARGE SCALE GENOMIC DNA]</scope>
    <source>
        <strain evidence="6">NZE10 / CBS 128990</strain>
    </source>
</reference>
<evidence type="ECO:0000256" key="1">
    <source>
        <dbReference type="ARBA" id="ARBA00022603"/>
    </source>
</evidence>
<dbReference type="PANTHER" id="PTHR43712">
    <property type="entry name" value="PUTATIVE (AFU_ORTHOLOGUE AFUA_4G14580)-RELATED"/>
    <property type="match status" value="1"/>
</dbReference>
<dbReference type="InterPro" id="IPR001077">
    <property type="entry name" value="COMT_C"/>
</dbReference>
<organism evidence="5 6">
    <name type="scientific">Dothistroma septosporum (strain NZE10 / CBS 128990)</name>
    <name type="common">Red band needle blight fungus</name>
    <name type="synonym">Mycosphaerella pini</name>
    <dbReference type="NCBI Taxonomy" id="675120"/>
    <lineage>
        <taxon>Eukaryota</taxon>
        <taxon>Fungi</taxon>
        <taxon>Dikarya</taxon>
        <taxon>Ascomycota</taxon>
        <taxon>Pezizomycotina</taxon>
        <taxon>Dothideomycetes</taxon>
        <taxon>Dothideomycetidae</taxon>
        <taxon>Mycosphaerellales</taxon>
        <taxon>Mycosphaerellaceae</taxon>
        <taxon>Dothistroma</taxon>
    </lineage>
</organism>
<dbReference type="STRING" id="675120.M2WKB6"/>
<dbReference type="GO" id="GO:0032259">
    <property type="term" value="P:methylation"/>
    <property type="evidence" value="ECO:0007669"/>
    <property type="project" value="UniProtKB-KW"/>
</dbReference>
<evidence type="ECO:0000313" key="5">
    <source>
        <dbReference type="EMBL" id="EME39403.1"/>
    </source>
</evidence>
<evidence type="ECO:0000313" key="6">
    <source>
        <dbReference type="Proteomes" id="UP000016933"/>
    </source>
</evidence>
<dbReference type="eggNOG" id="KOG3178">
    <property type="taxonomic scope" value="Eukaryota"/>
</dbReference>
<dbReference type="GO" id="GO:0008171">
    <property type="term" value="F:O-methyltransferase activity"/>
    <property type="evidence" value="ECO:0007669"/>
    <property type="project" value="InterPro"/>
</dbReference>
<gene>
    <name evidence="5" type="ORF">DOTSEDRAFT_28561</name>
</gene>
<sequence>MGFDQEQQGDCSQPGSNLREVQEFQKRFAEYMKCVTASQGSSGHASITVVRTYPDLHFIVQDLPEVIETSKAGVLDLEENVKSRIAFEGYSFFDPQPVINADIYVLHMMLHDWPHDEVKAILQSIRLAMKPSARLVIMDTILPEPGTSSLSQEAQLRVRDLTMRETFNAHGRELELEEWTTLLAEVDESWRLRRVVQPFGSTLSVMEVTFV</sequence>
<evidence type="ECO:0000256" key="3">
    <source>
        <dbReference type="ARBA" id="ARBA00022691"/>
    </source>
</evidence>
<dbReference type="OrthoDB" id="3631985at2759"/>
<dbReference type="HOGENOM" id="CLU_005533_6_0_1"/>
<keyword evidence="3" id="KW-0949">S-adenosyl-L-methionine</keyword>
<protein>
    <recommendedName>
        <fullName evidence="4">O-methyltransferase C-terminal domain-containing protein</fullName>
    </recommendedName>
</protein>
<dbReference type="EMBL" id="KB446545">
    <property type="protein sequence ID" value="EME39403.1"/>
    <property type="molecule type" value="Genomic_DNA"/>
</dbReference>
<dbReference type="InterPro" id="IPR016461">
    <property type="entry name" value="COMT-like"/>
</dbReference>
<keyword evidence="1" id="KW-0489">Methyltransferase</keyword>
<reference evidence="6" key="1">
    <citation type="journal article" date="2012" name="PLoS Genet.">
        <title>The genomes of the fungal plant pathogens Cladosporium fulvum and Dothistroma septosporum reveal adaptation to different hosts and lifestyles but also signatures of common ancestry.</title>
        <authorList>
            <person name="de Wit P.J.G.M."/>
            <person name="van der Burgt A."/>
            <person name="Oekmen B."/>
            <person name="Stergiopoulos I."/>
            <person name="Abd-Elsalam K.A."/>
            <person name="Aerts A.L."/>
            <person name="Bahkali A.H."/>
            <person name="Beenen H.G."/>
            <person name="Chettri P."/>
            <person name="Cox M.P."/>
            <person name="Datema E."/>
            <person name="de Vries R.P."/>
            <person name="Dhillon B."/>
            <person name="Ganley A.R."/>
            <person name="Griffiths S.A."/>
            <person name="Guo Y."/>
            <person name="Hamelin R.C."/>
            <person name="Henrissat B."/>
            <person name="Kabir M.S."/>
            <person name="Jashni M.K."/>
            <person name="Kema G."/>
            <person name="Klaubauf S."/>
            <person name="Lapidus A."/>
            <person name="Levasseur A."/>
            <person name="Lindquist E."/>
            <person name="Mehrabi R."/>
            <person name="Ohm R.A."/>
            <person name="Owen T.J."/>
            <person name="Salamov A."/>
            <person name="Schwelm A."/>
            <person name="Schijlen E."/>
            <person name="Sun H."/>
            <person name="van den Burg H.A."/>
            <person name="van Ham R.C.H.J."/>
            <person name="Zhang S."/>
            <person name="Goodwin S.B."/>
            <person name="Grigoriev I.V."/>
            <person name="Collemare J."/>
            <person name="Bradshaw R.E."/>
        </authorList>
    </citation>
    <scope>NUCLEOTIDE SEQUENCE [LARGE SCALE GENOMIC DNA]</scope>
    <source>
        <strain evidence="6">NZE10 / CBS 128990</strain>
    </source>
</reference>
<dbReference type="Proteomes" id="UP000016933">
    <property type="component" value="Unassembled WGS sequence"/>
</dbReference>
<dbReference type="InterPro" id="IPR029063">
    <property type="entry name" value="SAM-dependent_MTases_sf"/>
</dbReference>
<proteinExistence type="predicted"/>
<dbReference type="PANTHER" id="PTHR43712:SF19">
    <property type="entry name" value="DUAL O-METHYLTRANSFERASE_FAD-DEPENDENT MONOOXYGENASE ELCB"/>
    <property type="match status" value="1"/>
</dbReference>
<accession>M2WKB6</accession>
<name>M2WKB6_DOTSN</name>
<dbReference type="SUPFAM" id="SSF53335">
    <property type="entry name" value="S-adenosyl-L-methionine-dependent methyltransferases"/>
    <property type="match status" value="1"/>
</dbReference>
<keyword evidence="2" id="KW-0808">Transferase</keyword>
<evidence type="ECO:0000259" key="4">
    <source>
        <dbReference type="Pfam" id="PF00891"/>
    </source>
</evidence>
<dbReference type="OMA" id="RETFNAH"/>
<dbReference type="AlphaFoldDB" id="M2WKB6"/>